<dbReference type="KEGG" id="mlr:MELLADRAFT_59992"/>
<dbReference type="Proteomes" id="UP000001072">
    <property type="component" value="Unassembled WGS sequence"/>
</dbReference>
<dbReference type="HOGENOM" id="CLU_1124762_0_0_1"/>
<feature type="compositionally biased region" description="Acidic residues" evidence="1">
    <location>
        <begin position="121"/>
        <end position="130"/>
    </location>
</feature>
<dbReference type="AlphaFoldDB" id="F4R9K2"/>
<feature type="region of interest" description="Disordered" evidence="1">
    <location>
        <begin position="25"/>
        <end position="247"/>
    </location>
</feature>
<dbReference type="GeneID" id="18929462"/>
<proteinExistence type="predicted"/>
<dbReference type="InParanoid" id="F4R9K2"/>
<feature type="compositionally biased region" description="Basic and acidic residues" evidence="1">
    <location>
        <begin position="81"/>
        <end position="117"/>
    </location>
</feature>
<feature type="compositionally biased region" description="Basic and acidic residues" evidence="1">
    <location>
        <begin position="26"/>
        <end position="43"/>
    </location>
</feature>
<evidence type="ECO:0000313" key="3">
    <source>
        <dbReference type="Proteomes" id="UP000001072"/>
    </source>
</evidence>
<dbReference type="VEuPathDB" id="FungiDB:MELLADRAFT_59992"/>
<keyword evidence="3" id="KW-1185">Reference proteome</keyword>
<feature type="compositionally biased region" description="Basic and acidic residues" evidence="1">
    <location>
        <begin position="181"/>
        <end position="233"/>
    </location>
</feature>
<evidence type="ECO:0000256" key="1">
    <source>
        <dbReference type="SAM" id="MobiDB-lite"/>
    </source>
</evidence>
<feature type="compositionally biased region" description="Basic residues" evidence="1">
    <location>
        <begin position="138"/>
        <end position="148"/>
    </location>
</feature>
<evidence type="ECO:0000313" key="2">
    <source>
        <dbReference type="EMBL" id="EGG10994.1"/>
    </source>
</evidence>
<gene>
    <name evidence="2" type="ORF">MELLADRAFT_59992</name>
</gene>
<sequence length="247" mass="28656">MWRQLKRKTTTQNQFRSNHMIQAIKLAEEKKRMQEQKETEQADKRRRRAESRRDTQIQEVSNTQDMDPIDDQPTTSAKALLEIKKEMVEGEQMKEKEEQLREGGSKENVGRIERDSGTEDSSGEEGEEEDTRILEMKRKGKEKAKKRSPSVSSIEETERKEGKGLVSLIETDQMIPGRKPTRVEEESSSKKQDDARPLLDRLVEALEGKGEEEEGERREGKKDQEEGGEEGGKRKSRNQTQIRRETR</sequence>
<name>F4R9K2_MELLP</name>
<protein>
    <submittedName>
        <fullName evidence="2">Uncharacterized protein</fullName>
    </submittedName>
</protein>
<reference evidence="3" key="1">
    <citation type="journal article" date="2011" name="Proc. Natl. Acad. Sci. U.S.A.">
        <title>Obligate biotrophy features unraveled by the genomic analysis of rust fungi.</title>
        <authorList>
            <person name="Duplessis S."/>
            <person name="Cuomo C.A."/>
            <person name="Lin Y.-C."/>
            <person name="Aerts A."/>
            <person name="Tisserant E."/>
            <person name="Veneault-Fourrey C."/>
            <person name="Joly D.L."/>
            <person name="Hacquard S."/>
            <person name="Amselem J."/>
            <person name="Cantarel B.L."/>
            <person name="Chiu R."/>
            <person name="Coutinho P.M."/>
            <person name="Feau N."/>
            <person name="Field M."/>
            <person name="Frey P."/>
            <person name="Gelhaye E."/>
            <person name="Goldberg J."/>
            <person name="Grabherr M.G."/>
            <person name="Kodira C.D."/>
            <person name="Kohler A."/>
            <person name="Kuees U."/>
            <person name="Lindquist E.A."/>
            <person name="Lucas S.M."/>
            <person name="Mago R."/>
            <person name="Mauceli E."/>
            <person name="Morin E."/>
            <person name="Murat C."/>
            <person name="Pangilinan J.L."/>
            <person name="Park R."/>
            <person name="Pearson M."/>
            <person name="Quesneville H."/>
            <person name="Rouhier N."/>
            <person name="Sakthikumar S."/>
            <person name="Salamov A.A."/>
            <person name="Schmutz J."/>
            <person name="Selles B."/>
            <person name="Shapiro H."/>
            <person name="Tanguay P."/>
            <person name="Tuskan G.A."/>
            <person name="Henrissat B."/>
            <person name="Van de Peer Y."/>
            <person name="Rouze P."/>
            <person name="Ellis J.G."/>
            <person name="Dodds P.N."/>
            <person name="Schein J.E."/>
            <person name="Zhong S."/>
            <person name="Hamelin R.C."/>
            <person name="Grigoriev I.V."/>
            <person name="Szabo L.J."/>
            <person name="Martin F."/>
        </authorList>
    </citation>
    <scope>NUCLEOTIDE SEQUENCE [LARGE SCALE GENOMIC DNA]</scope>
    <source>
        <strain evidence="3">98AG31 / pathotype 3-4-7</strain>
    </source>
</reference>
<accession>F4R9K2</accession>
<organism evidence="3">
    <name type="scientific">Melampsora larici-populina (strain 98AG31 / pathotype 3-4-7)</name>
    <name type="common">Poplar leaf rust fungus</name>
    <dbReference type="NCBI Taxonomy" id="747676"/>
    <lineage>
        <taxon>Eukaryota</taxon>
        <taxon>Fungi</taxon>
        <taxon>Dikarya</taxon>
        <taxon>Basidiomycota</taxon>
        <taxon>Pucciniomycotina</taxon>
        <taxon>Pucciniomycetes</taxon>
        <taxon>Pucciniales</taxon>
        <taxon>Melampsoraceae</taxon>
        <taxon>Melampsora</taxon>
    </lineage>
</organism>
<dbReference type="EMBL" id="GL883093">
    <property type="protein sequence ID" value="EGG10994.1"/>
    <property type="molecule type" value="Genomic_DNA"/>
</dbReference>
<dbReference type="RefSeq" id="XP_007405596.1">
    <property type="nucleotide sequence ID" value="XM_007405534.1"/>
</dbReference>